<dbReference type="Proteomes" id="UP000789405">
    <property type="component" value="Unassembled WGS sequence"/>
</dbReference>
<evidence type="ECO:0000313" key="2">
    <source>
        <dbReference type="Proteomes" id="UP000789405"/>
    </source>
</evidence>
<dbReference type="AlphaFoldDB" id="A0A9N9JSG9"/>
<name>A0A9N9JSG9_9GLOM</name>
<organism evidence="1 2">
    <name type="scientific">Dentiscutata erythropus</name>
    <dbReference type="NCBI Taxonomy" id="1348616"/>
    <lineage>
        <taxon>Eukaryota</taxon>
        <taxon>Fungi</taxon>
        <taxon>Fungi incertae sedis</taxon>
        <taxon>Mucoromycota</taxon>
        <taxon>Glomeromycotina</taxon>
        <taxon>Glomeromycetes</taxon>
        <taxon>Diversisporales</taxon>
        <taxon>Gigasporaceae</taxon>
        <taxon>Dentiscutata</taxon>
    </lineage>
</organism>
<keyword evidence="2" id="KW-1185">Reference proteome</keyword>
<proteinExistence type="predicted"/>
<reference evidence="1" key="1">
    <citation type="submission" date="2021-06" db="EMBL/GenBank/DDBJ databases">
        <authorList>
            <person name="Kallberg Y."/>
            <person name="Tangrot J."/>
            <person name="Rosling A."/>
        </authorList>
    </citation>
    <scope>NUCLEOTIDE SEQUENCE</scope>
    <source>
        <strain evidence="1">MA453B</strain>
    </source>
</reference>
<feature type="non-terminal residue" evidence="1">
    <location>
        <position position="1"/>
    </location>
</feature>
<sequence length="190" mass="22359">IEPFDRKIDVYIKFLNSIIASEEHGKRPEKARILLKMYKEASKIFRLEIEETKWRDRSLLGSYHSRLLAEPQNPSDLLGCLTWPAWLPDEPRNDYKLARKWEMRKSANDGSVYFYNPSMTITGNSVVKVGKEIKRTKYTTPPRPLYKVYNLRPPTDKTLDIKSTAKKPYYIDYFIGLGNVEWELMEDTTM</sequence>
<comment type="caution">
    <text evidence="1">The sequence shown here is derived from an EMBL/GenBank/DDBJ whole genome shotgun (WGS) entry which is preliminary data.</text>
</comment>
<accession>A0A9N9JSG9</accession>
<protein>
    <submittedName>
        <fullName evidence="1">12990_t:CDS:1</fullName>
    </submittedName>
</protein>
<gene>
    <name evidence="1" type="ORF">DERYTH_LOCUS21973</name>
</gene>
<feature type="non-terminal residue" evidence="1">
    <location>
        <position position="190"/>
    </location>
</feature>
<dbReference type="OrthoDB" id="2430695at2759"/>
<dbReference type="EMBL" id="CAJVPY010029252">
    <property type="protein sequence ID" value="CAG8793948.1"/>
    <property type="molecule type" value="Genomic_DNA"/>
</dbReference>
<evidence type="ECO:0000313" key="1">
    <source>
        <dbReference type="EMBL" id="CAG8793948.1"/>
    </source>
</evidence>